<accession>A0A8J6YUY2</accession>
<protein>
    <submittedName>
        <fullName evidence="2">Uncharacterized protein</fullName>
    </submittedName>
</protein>
<feature type="region of interest" description="Disordered" evidence="1">
    <location>
        <begin position="144"/>
        <end position="178"/>
    </location>
</feature>
<gene>
    <name evidence="2" type="ORF">IHV25_04390</name>
</gene>
<comment type="caution">
    <text evidence="2">The sequence shown here is derived from an EMBL/GenBank/DDBJ whole genome shotgun (WGS) entry which is preliminary data.</text>
</comment>
<name>A0A8J6YUY2_9PROT</name>
<evidence type="ECO:0000256" key="1">
    <source>
        <dbReference type="SAM" id="MobiDB-lite"/>
    </source>
</evidence>
<dbReference type="AlphaFoldDB" id="A0A8J6YUY2"/>
<reference evidence="2" key="1">
    <citation type="submission" date="2020-10" db="EMBL/GenBank/DDBJ databases">
        <title>Genome sequence of the unusual species of purple photosynthetic bacteria, Phaeovibrio sulfidiphilus DSM 23193, type strain.</title>
        <authorList>
            <person name="Kyndt J.A."/>
            <person name="Meyer T.E."/>
        </authorList>
    </citation>
    <scope>NUCLEOTIDE SEQUENCE</scope>
    <source>
        <strain evidence="2">DSM 23193</strain>
    </source>
</reference>
<evidence type="ECO:0000313" key="2">
    <source>
        <dbReference type="EMBL" id="MBE1236884.1"/>
    </source>
</evidence>
<proteinExistence type="predicted"/>
<feature type="compositionally biased region" description="Polar residues" evidence="1">
    <location>
        <begin position="159"/>
        <end position="170"/>
    </location>
</feature>
<dbReference type="EMBL" id="JACZHT010000002">
    <property type="protein sequence ID" value="MBE1236884.1"/>
    <property type="molecule type" value="Genomic_DNA"/>
</dbReference>
<evidence type="ECO:0000313" key="3">
    <source>
        <dbReference type="Proteomes" id="UP000631034"/>
    </source>
</evidence>
<sequence length="178" mass="18608">MSGHDIRFAGTAASRSAYAPLDTSLATGMPAAPTPAAATGQTPSESLVSPIKINPRTILDPDLYVNVAQFAWGDQISFQVPSRERVIAYQELQAAQTTKETVVQPREVAEANAMTREATHTVGDGAPEVQAAATVVASTAPAMVSTPADTGTVRREDNANPSGRPQTTPTVHKVDLEG</sequence>
<dbReference type="RefSeq" id="WP_192533883.1">
    <property type="nucleotide sequence ID" value="NZ_JACZHT010000002.1"/>
</dbReference>
<keyword evidence="3" id="KW-1185">Reference proteome</keyword>
<dbReference type="Proteomes" id="UP000631034">
    <property type="component" value="Unassembled WGS sequence"/>
</dbReference>
<organism evidence="2 3">
    <name type="scientific">Phaeovibrio sulfidiphilus</name>
    <dbReference type="NCBI Taxonomy" id="1220600"/>
    <lineage>
        <taxon>Bacteria</taxon>
        <taxon>Pseudomonadati</taxon>
        <taxon>Pseudomonadota</taxon>
        <taxon>Alphaproteobacteria</taxon>
        <taxon>Rhodospirillales</taxon>
        <taxon>Rhodospirillaceae</taxon>
        <taxon>Phaeovibrio</taxon>
    </lineage>
</organism>